<protein>
    <recommendedName>
        <fullName evidence="3">Peptidase S1 domain-containing protein</fullName>
    </recommendedName>
</protein>
<dbReference type="SMART" id="SM00020">
    <property type="entry name" value="Tryp_SPc"/>
    <property type="match status" value="1"/>
</dbReference>
<evidence type="ECO:0000313" key="5">
    <source>
        <dbReference type="Proteomes" id="UP001562425"/>
    </source>
</evidence>
<dbReference type="EMBL" id="JBEHCU010014217">
    <property type="protein sequence ID" value="KAL1373585.1"/>
    <property type="molecule type" value="Genomic_DNA"/>
</dbReference>
<dbReference type="SUPFAM" id="SSF50494">
    <property type="entry name" value="Trypsin-like serine proteases"/>
    <property type="match status" value="1"/>
</dbReference>
<evidence type="ECO:0000256" key="2">
    <source>
        <dbReference type="SAM" id="SignalP"/>
    </source>
</evidence>
<dbReference type="Gene3D" id="2.40.10.10">
    <property type="entry name" value="Trypsin-like serine proteases"/>
    <property type="match status" value="1"/>
</dbReference>
<evidence type="ECO:0000256" key="1">
    <source>
        <dbReference type="ARBA" id="ARBA00024195"/>
    </source>
</evidence>
<dbReference type="PRINTS" id="PR00722">
    <property type="entry name" value="CHYMOTRYPSIN"/>
</dbReference>
<feature type="chain" id="PRO_5044857014" description="Peptidase S1 domain-containing protein" evidence="2">
    <location>
        <begin position="20"/>
        <end position="304"/>
    </location>
</feature>
<evidence type="ECO:0000313" key="4">
    <source>
        <dbReference type="EMBL" id="KAL1373585.1"/>
    </source>
</evidence>
<dbReference type="InterPro" id="IPR043504">
    <property type="entry name" value="Peptidase_S1_PA_chymotrypsin"/>
</dbReference>
<dbReference type="PANTHER" id="PTHR24260">
    <property type="match status" value="1"/>
</dbReference>
<name>A0ABD1CB19_CULPP</name>
<dbReference type="InterPro" id="IPR009003">
    <property type="entry name" value="Peptidase_S1_PA"/>
</dbReference>
<dbReference type="Proteomes" id="UP001562425">
    <property type="component" value="Unassembled WGS sequence"/>
</dbReference>
<reference evidence="4 5" key="1">
    <citation type="submission" date="2024-05" db="EMBL/GenBank/DDBJ databases">
        <title>Culex pipiens pipiens assembly and annotation.</title>
        <authorList>
            <person name="Alout H."/>
            <person name="Durand T."/>
        </authorList>
    </citation>
    <scope>NUCLEOTIDE SEQUENCE [LARGE SCALE GENOMIC DNA]</scope>
    <source>
        <strain evidence="4">HA-2024</strain>
        <tissue evidence="4">Whole body</tissue>
    </source>
</reference>
<dbReference type="PANTHER" id="PTHR24260:SF136">
    <property type="entry name" value="GH08193P-RELATED"/>
    <property type="match status" value="1"/>
</dbReference>
<feature type="signal peptide" evidence="2">
    <location>
        <begin position="1"/>
        <end position="19"/>
    </location>
</feature>
<proteinExistence type="inferred from homology"/>
<feature type="domain" description="Peptidase S1" evidence="3">
    <location>
        <begin position="64"/>
        <end position="299"/>
    </location>
</feature>
<dbReference type="InterPro" id="IPR051333">
    <property type="entry name" value="CLIP_Serine_Protease"/>
</dbReference>
<evidence type="ECO:0000259" key="3">
    <source>
        <dbReference type="PROSITE" id="PS50240"/>
    </source>
</evidence>
<dbReference type="InterPro" id="IPR001314">
    <property type="entry name" value="Peptidase_S1A"/>
</dbReference>
<comment type="caution">
    <text evidence="4">The sequence shown here is derived from an EMBL/GenBank/DDBJ whole genome shotgun (WGS) entry which is preliminary data.</text>
</comment>
<dbReference type="CDD" id="cd00190">
    <property type="entry name" value="Tryp_SPc"/>
    <property type="match status" value="1"/>
</dbReference>
<dbReference type="AlphaFoldDB" id="A0ABD1CB19"/>
<gene>
    <name evidence="4" type="ORF">pipiens_005138</name>
</gene>
<keyword evidence="5" id="KW-1185">Reference proteome</keyword>
<accession>A0ABD1CB19</accession>
<keyword evidence="2" id="KW-0732">Signal</keyword>
<sequence>MNPLLRVALLGVLLTAVLAIESPAELDPKSIDWSTVRTLQETDKFRAKFGLAPLSDDEIRSSRISGGTVAAPSDIPWAAGVLIHGGTSGHSFCSGVLISARFVLTAANCVSGESTVTVALNAANMANIGYLISVSNILIHPNFSWLLGRDDLAILTLSRDAPIDNVTIRPVLMPRRSDVQKSFSDWMATTAGWGNTGNRDDEPIPTQFLQWAMDTVTSNLVCQLSYTWVRSTHICVSTDNGGPCNGDEGAPVTVREAGRIFLIGLHSFHYSGIRGCDRGRSAVNTRITEYLDWIEQNSDVVIQP</sequence>
<comment type="similarity">
    <text evidence="1">Belongs to the peptidase S1 family. CLIP subfamily.</text>
</comment>
<organism evidence="4 5">
    <name type="scientific">Culex pipiens pipiens</name>
    <name type="common">Northern house mosquito</name>
    <dbReference type="NCBI Taxonomy" id="38569"/>
    <lineage>
        <taxon>Eukaryota</taxon>
        <taxon>Metazoa</taxon>
        <taxon>Ecdysozoa</taxon>
        <taxon>Arthropoda</taxon>
        <taxon>Hexapoda</taxon>
        <taxon>Insecta</taxon>
        <taxon>Pterygota</taxon>
        <taxon>Neoptera</taxon>
        <taxon>Endopterygota</taxon>
        <taxon>Diptera</taxon>
        <taxon>Nematocera</taxon>
        <taxon>Culicoidea</taxon>
        <taxon>Culicidae</taxon>
        <taxon>Culicinae</taxon>
        <taxon>Culicini</taxon>
        <taxon>Culex</taxon>
        <taxon>Culex</taxon>
    </lineage>
</organism>
<dbReference type="Pfam" id="PF00089">
    <property type="entry name" value="Trypsin"/>
    <property type="match status" value="1"/>
</dbReference>
<dbReference type="PROSITE" id="PS50240">
    <property type="entry name" value="TRYPSIN_DOM"/>
    <property type="match status" value="1"/>
</dbReference>
<dbReference type="InterPro" id="IPR001254">
    <property type="entry name" value="Trypsin_dom"/>
</dbReference>